<dbReference type="Proteomes" id="UP000070501">
    <property type="component" value="Unassembled WGS sequence"/>
</dbReference>
<dbReference type="PANTHER" id="PTHR43441:SF2">
    <property type="entry name" value="FAMILY ACETYLTRANSFERASE, PUTATIVE (AFU_ORTHOLOGUE AFUA_7G00850)-RELATED"/>
    <property type="match status" value="1"/>
</dbReference>
<sequence>MCELPERVATERGDPPGTAWPGWAYLPTGPFASEAELTRQIREYSQTSDPLFYAVVTKRDIATTTTATTPAGSAVGWISFLSIATAHQSIEIGHVGFSPVLQRTVAATETFYLMIRHAFEDLGNRRVEWKCDSLNGPSRRAAERLGFQSEGVFRKHRIVRGRNRDTAWFSIMDEEWYGGGNGEGVVGLKAGFEAWLKEENFDENGLQKKTLEQVQTDVAGGGSG</sequence>
<keyword evidence="3" id="KW-1185">Reference proteome</keyword>
<dbReference type="GO" id="GO:1990189">
    <property type="term" value="F:protein N-terminal-serine acetyltransferase activity"/>
    <property type="evidence" value="ECO:0007669"/>
    <property type="project" value="TreeGrafter"/>
</dbReference>
<dbReference type="SUPFAM" id="SSF55729">
    <property type="entry name" value="Acyl-CoA N-acyltransferases (Nat)"/>
    <property type="match status" value="1"/>
</dbReference>
<evidence type="ECO:0000313" key="3">
    <source>
        <dbReference type="Proteomes" id="UP000070501"/>
    </source>
</evidence>
<keyword evidence="2" id="KW-0012">Acyltransferase</keyword>
<dbReference type="FunCoup" id="A0A136IWP5">
    <property type="interactions" value="678"/>
</dbReference>
<feature type="domain" description="N-acetyltransferase" evidence="1">
    <location>
        <begin position="24"/>
        <end position="165"/>
    </location>
</feature>
<dbReference type="InParanoid" id="A0A136IWP5"/>
<accession>A0A136IWP5</accession>
<dbReference type="EMBL" id="KQ964255">
    <property type="protein sequence ID" value="KXJ89322.1"/>
    <property type="molecule type" value="Genomic_DNA"/>
</dbReference>
<evidence type="ECO:0000313" key="2">
    <source>
        <dbReference type="EMBL" id="KXJ89322.1"/>
    </source>
</evidence>
<dbReference type="InterPro" id="IPR016181">
    <property type="entry name" value="Acyl_CoA_acyltransferase"/>
</dbReference>
<organism evidence="2 3">
    <name type="scientific">Microdochium bolleyi</name>
    <dbReference type="NCBI Taxonomy" id="196109"/>
    <lineage>
        <taxon>Eukaryota</taxon>
        <taxon>Fungi</taxon>
        <taxon>Dikarya</taxon>
        <taxon>Ascomycota</taxon>
        <taxon>Pezizomycotina</taxon>
        <taxon>Sordariomycetes</taxon>
        <taxon>Xylariomycetidae</taxon>
        <taxon>Xylariales</taxon>
        <taxon>Microdochiaceae</taxon>
        <taxon>Microdochium</taxon>
    </lineage>
</organism>
<proteinExistence type="predicted"/>
<dbReference type="OrthoDB" id="41238at2759"/>
<gene>
    <name evidence="2" type="ORF">Micbo1qcDRAFT_149866</name>
</gene>
<name>A0A136IWP5_9PEZI</name>
<dbReference type="Gene3D" id="3.40.630.30">
    <property type="match status" value="1"/>
</dbReference>
<dbReference type="PROSITE" id="PS51186">
    <property type="entry name" value="GNAT"/>
    <property type="match status" value="1"/>
</dbReference>
<dbReference type="GO" id="GO:0008999">
    <property type="term" value="F:protein-N-terminal-alanine acetyltransferase activity"/>
    <property type="evidence" value="ECO:0007669"/>
    <property type="project" value="TreeGrafter"/>
</dbReference>
<keyword evidence="2" id="KW-0808">Transferase</keyword>
<reference evidence="3" key="1">
    <citation type="submission" date="2016-02" db="EMBL/GenBank/DDBJ databases">
        <title>Draft genome sequence of Microdochium bolleyi, a fungal endophyte of beachgrass.</title>
        <authorList>
            <consortium name="DOE Joint Genome Institute"/>
            <person name="David A.S."/>
            <person name="May G."/>
            <person name="Haridas S."/>
            <person name="Lim J."/>
            <person name="Wang M."/>
            <person name="Labutti K."/>
            <person name="Lipzen A."/>
            <person name="Barry K."/>
            <person name="Grigoriev I.V."/>
        </authorList>
    </citation>
    <scope>NUCLEOTIDE SEQUENCE [LARGE SCALE GENOMIC DNA]</scope>
    <source>
        <strain evidence="3">J235TASD1</strain>
    </source>
</reference>
<dbReference type="InterPro" id="IPR000182">
    <property type="entry name" value="GNAT_dom"/>
</dbReference>
<evidence type="ECO:0000259" key="1">
    <source>
        <dbReference type="PROSITE" id="PS51186"/>
    </source>
</evidence>
<dbReference type="Pfam" id="PF13302">
    <property type="entry name" value="Acetyltransf_3"/>
    <property type="match status" value="1"/>
</dbReference>
<dbReference type="AlphaFoldDB" id="A0A136IWP5"/>
<dbReference type="InterPro" id="IPR051908">
    <property type="entry name" value="Ribosomal_N-acetyltransferase"/>
</dbReference>
<protein>
    <submittedName>
        <fullName evidence="2">Acyl-CoA N-acyltransferase</fullName>
    </submittedName>
</protein>
<dbReference type="PANTHER" id="PTHR43441">
    <property type="entry name" value="RIBOSOMAL-PROTEIN-SERINE ACETYLTRANSFERASE"/>
    <property type="match status" value="1"/>
</dbReference>